<reference evidence="7 8" key="1">
    <citation type="journal article" date="2021" name="bioRxiv">
        <title>Chromosome-scale and haplotype-resolved genome assembly of a tetraploid potato cultivar.</title>
        <authorList>
            <person name="Sun H."/>
            <person name="Jiao W.-B."/>
            <person name="Krause K."/>
            <person name="Campoy J.A."/>
            <person name="Goel M."/>
            <person name="Folz-Donahue K."/>
            <person name="Kukat C."/>
            <person name="Huettel B."/>
            <person name="Schneeberger K."/>
        </authorList>
    </citation>
    <scope>NUCLEOTIDE SEQUENCE [LARGE SCALE GENOMIC DNA]</scope>
    <source>
        <strain evidence="7">SolTubOtavaFocal</strain>
        <tissue evidence="7">Leaves</tissue>
    </source>
</reference>
<dbReference type="PANTHER" id="PTHR33463">
    <property type="entry name" value="NB-ARC DOMAIN-CONTAINING PROTEIN-RELATED"/>
    <property type="match status" value="1"/>
</dbReference>
<dbReference type="Pfam" id="PF23247">
    <property type="entry name" value="LRR_RPS2"/>
    <property type="match status" value="1"/>
</dbReference>
<dbReference type="Proteomes" id="UP000826656">
    <property type="component" value="Unassembled WGS sequence"/>
</dbReference>
<dbReference type="Gene3D" id="1.10.10.10">
    <property type="entry name" value="Winged helix-like DNA-binding domain superfamily/Winged helix DNA-binding domain"/>
    <property type="match status" value="1"/>
</dbReference>
<dbReference type="EMBL" id="JAIVGD010000015">
    <property type="protein sequence ID" value="KAH0759477.1"/>
    <property type="molecule type" value="Genomic_DNA"/>
</dbReference>
<accession>A0ABQ7V5Y9</accession>
<organism evidence="7 8">
    <name type="scientific">Solanum tuberosum</name>
    <name type="common">Potato</name>
    <dbReference type="NCBI Taxonomy" id="4113"/>
    <lineage>
        <taxon>Eukaryota</taxon>
        <taxon>Viridiplantae</taxon>
        <taxon>Streptophyta</taxon>
        <taxon>Embryophyta</taxon>
        <taxon>Tracheophyta</taxon>
        <taxon>Spermatophyta</taxon>
        <taxon>Magnoliopsida</taxon>
        <taxon>eudicotyledons</taxon>
        <taxon>Gunneridae</taxon>
        <taxon>Pentapetalae</taxon>
        <taxon>asterids</taxon>
        <taxon>lamiids</taxon>
        <taxon>Solanales</taxon>
        <taxon>Solanaceae</taxon>
        <taxon>Solanoideae</taxon>
        <taxon>Solaneae</taxon>
        <taxon>Solanum</taxon>
    </lineage>
</organism>
<dbReference type="Pfam" id="PF23598">
    <property type="entry name" value="LRR_14"/>
    <property type="match status" value="1"/>
</dbReference>
<feature type="domain" description="AAA+ ATPase" evidence="6">
    <location>
        <begin position="170"/>
        <end position="308"/>
    </location>
</feature>
<dbReference type="InterPro" id="IPR055414">
    <property type="entry name" value="LRR_R13L4/SHOC2-like"/>
</dbReference>
<gene>
    <name evidence="7" type="ORF">KY290_022970</name>
</gene>
<dbReference type="InterPro" id="IPR032675">
    <property type="entry name" value="LRR_dom_sf"/>
</dbReference>
<comment type="similarity">
    <text evidence="1">Belongs to the disease resistance NB-LRR family.</text>
</comment>
<evidence type="ECO:0000256" key="2">
    <source>
        <dbReference type="ARBA" id="ARBA00022614"/>
    </source>
</evidence>
<dbReference type="Pfam" id="PF00931">
    <property type="entry name" value="NB-ARC"/>
    <property type="match status" value="1"/>
</dbReference>
<dbReference type="InterPro" id="IPR036388">
    <property type="entry name" value="WH-like_DNA-bd_sf"/>
</dbReference>
<dbReference type="Gene3D" id="3.40.50.300">
    <property type="entry name" value="P-loop containing nucleotide triphosphate hydrolases"/>
    <property type="match status" value="1"/>
</dbReference>
<sequence>MDFLCKVVDKVGDWLIDSVVGEIKYFFTYESNITSLNNEFETLEDIRSGVQRGAEAARRNSREVAPTIQHWSARVDTTTSDVATILRRRAEVERGCCYGRCPNLKSRYLLSKKSKEIVLNVIGLQTEGRNYVDFSYPVEVEVMPSNTGEEFESRKLKEEEVMAALRDVDGVTMIGICGMGGVGKTTMTEKIRQKAKQERLFTDVVMVTVSQQPDFKRIQDEIAREAGLTLEGNNLWSRGDQLCSRLMDQDRSILIILDDVWKALELEKLGIPSGSNQKHQCKVIFTTRFRSVCEAMGAQKIMEVGTLSEEEAWILFSQKVGNSIDDLSLLDIAKDVTKECNGMPLAIITVAGALKKHKTKRSWDCALEQLRGAVTINIPEVLTEVYKPLRLSYDYLGSNEAKYLFLLCSLFEEDSDIRPEELLRYGMQLGILSEISNLEHARNMVCYLLEILKDCFLLSQGSNKSYVKMHDVVRDVAISIASEGEHNFMVSHHVNSEEFPRRTSYEHFSHMSIVANKFDELPSPIVCPKLKLLMLKLCFVKPFKLQDNFFDGMSKLNVLSLSGYADSIWSFPASVQRLSCLRTLCLSNVRLDDISIIEELVTLEILSIRDSQLEELPVEIGKLTNLIMLEFWNENKSLERISAGVLSRLTRLEELHMMKVKHCSYSTLSELESLSKLTALTLSECSEDVIYSDLCLPSKLTRYTLTVGEAYRAASNMDDYDKNIALNVTETAPLGDWICHTLKKSEVVHSTGKGSNNVLTELQLNKLQNVKCLSLFDCDLVTHLLNISRSTHEVIKFPNLYELELQSLEFFTHFCSDNVEGIEFPRLRKMKLNRLHQFQNFWPTANNSITHSNPLFHEKVCCPNLEVLLIDKANSISALCSHQLPTAYFSKLVHLKVYSCGKLRNLMSPSVARGILNLRILQIAACISMEEVITEEEQQGEEIMTNEPLFPLLEELYLYDLPKLGHFFMNKCSDDFPFLGVVSILNCPEMKTFVQIKGVYIYRRGSSGSREPMVPS</sequence>
<dbReference type="SUPFAM" id="SSF52058">
    <property type="entry name" value="L domain-like"/>
    <property type="match status" value="1"/>
</dbReference>
<dbReference type="SMART" id="SM00382">
    <property type="entry name" value="AAA"/>
    <property type="match status" value="1"/>
</dbReference>
<dbReference type="InterPro" id="IPR050905">
    <property type="entry name" value="Plant_NBS-LRR"/>
</dbReference>
<comment type="caution">
    <text evidence="7">The sequence shown here is derived from an EMBL/GenBank/DDBJ whole genome shotgun (WGS) entry which is preliminary data.</text>
</comment>
<keyword evidence="8" id="KW-1185">Reference proteome</keyword>
<evidence type="ECO:0000259" key="6">
    <source>
        <dbReference type="SMART" id="SM00382"/>
    </source>
</evidence>
<keyword evidence="5" id="KW-0547">Nucleotide-binding</keyword>
<proteinExistence type="inferred from homology"/>
<keyword evidence="3" id="KW-0677">Repeat</keyword>
<evidence type="ECO:0000256" key="4">
    <source>
        <dbReference type="ARBA" id="ARBA00022821"/>
    </source>
</evidence>
<keyword evidence="5" id="KW-0067">ATP-binding</keyword>
<evidence type="ECO:0000313" key="7">
    <source>
        <dbReference type="EMBL" id="KAH0759477.1"/>
    </source>
</evidence>
<keyword evidence="2" id="KW-0433">Leucine-rich repeat</keyword>
<evidence type="ECO:0000313" key="8">
    <source>
        <dbReference type="Proteomes" id="UP000826656"/>
    </source>
</evidence>
<dbReference type="InterPro" id="IPR057135">
    <property type="entry name" value="At4g27190-like_LRR"/>
</dbReference>
<dbReference type="Gene3D" id="3.80.10.10">
    <property type="entry name" value="Ribonuclease Inhibitor"/>
    <property type="match status" value="2"/>
</dbReference>
<dbReference type="InterPro" id="IPR027417">
    <property type="entry name" value="P-loop_NTPase"/>
</dbReference>
<keyword evidence="4" id="KW-0611">Plant defense</keyword>
<evidence type="ECO:0000256" key="3">
    <source>
        <dbReference type="ARBA" id="ARBA00022737"/>
    </source>
</evidence>
<name>A0ABQ7V5Y9_SOLTU</name>
<dbReference type="InterPro" id="IPR002182">
    <property type="entry name" value="NB-ARC"/>
</dbReference>
<dbReference type="Gene3D" id="1.10.8.430">
    <property type="entry name" value="Helical domain of apoptotic protease-activating factors"/>
    <property type="match status" value="1"/>
</dbReference>
<evidence type="ECO:0000256" key="1">
    <source>
        <dbReference type="ARBA" id="ARBA00008894"/>
    </source>
</evidence>
<dbReference type="InterPro" id="IPR003593">
    <property type="entry name" value="AAA+_ATPase"/>
</dbReference>
<dbReference type="PANTHER" id="PTHR33463:SF198">
    <property type="entry name" value="RPP4C3"/>
    <property type="match status" value="1"/>
</dbReference>
<protein>
    <recommendedName>
        <fullName evidence="6">AAA+ ATPase domain-containing protein</fullName>
    </recommendedName>
</protein>
<evidence type="ECO:0000256" key="5">
    <source>
        <dbReference type="ARBA" id="ARBA00022840"/>
    </source>
</evidence>
<dbReference type="InterPro" id="IPR042197">
    <property type="entry name" value="Apaf_helical"/>
</dbReference>
<dbReference type="PRINTS" id="PR00364">
    <property type="entry name" value="DISEASERSIST"/>
</dbReference>
<dbReference type="SUPFAM" id="SSF52540">
    <property type="entry name" value="P-loop containing nucleoside triphosphate hydrolases"/>
    <property type="match status" value="1"/>
</dbReference>